<keyword evidence="14" id="KW-1185">Reference proteome</keyword>
<dbReference type="EMBL" id="CP090894">
    <property type="protein sequence ID" value="ULT94906.1"/>
    <property type="molecule type" value="Genomic_DNA"/>
</dbReference>
<evidence type="ECO:0000313" key="12">
    <source>
        <dbReference type="EMBL" id="UMM28114.1"/>
    </source>
</evidence>
<evidence type="ECO:0000313" key="13">
    <source>
        <dbReference type="Proteomes" id="UP000827892"/>
    </source>
</evidence>
<feature type="transmembrane region" description="Helical" evidence="9">
    <location>
        <begin position="123"/>
        <end position="145"/>
    </location>
</feature>
<feature type="transmembrane region" description="Helical" evidence="9">
    <location>
        <begin position="225"/>
        <end position="246"/>
    </location>
</feature>
<protein>
    <recommendedName>
        <fullName evidence="10">G-protein coupled receptors family 1 profile domain-containing protein</fullName>
    </recommendedName>
</protein>
<feature type="domain" description="G-protein coupled receptors family 1 profile" evidence="10">
    <location>
        <begin position="58"/>
        <end position="332"/>
    </location>
</feature>
<dbReference type="PRINTS" id="PR01012">
    <property type="entry name" value="NRPEPTIDEYR"/>
</dbReference>
<dbReference type="InterPro" id="IPR000611">
    <property type="entry name" value="NPY_rcpt"/>
</dbReference>
<dbReference type="GO" id="GO:0016020">
    <property type="term" value="C:membrane"/>
    <property type="evidence" value="ECO:0007669"/>
    <property type="project" value="UniProtKB-SubCell"/>
</dbReference>
<gene>
    <name evidence="11" type="ORF">L3Y34_003976</name>
    <name evidence="12" type="ORF">L5515_011097</name>
</gene>
<evidence type="ECO:0000256" key="6">
    <source>
        <dbReference type="ARBA" id="ARBA00023136"/>
    </source>
</evidence>
<feature type="transmembrane region" description="Helical" evidence="9">
    <location>
        <begin position="79"/>
        <end position="103"/>
    </location>
</feature>
<accession>A0AAE9ETZ6</accession>
<evidence type="ECO:0000256" key="5">
    <source>
        <dbReference type="ARBA" id="ARBA00023040"/>
    </source>
</evidence>
<dbReference type="InterPro" id="IPR000276">
    <property type="entry name" value="GPCR_Rhodpsn"/>
</dbReference>
<evidence type="ECO:0000256" key="4">
    <source>
        <dbReference type="ARBA" id="ARBA00022989"/>
    </source>
</evidence>
<sequence>MTVHKTMQPPNSTGEWTEIHCDWFEEMQNYQNSLYKINFDGSPIVPMYGLVCSFGALANFIVLLAFARTANLRNLRNSFIVNLAFSDLILCVVTAPVTLYTSLNLFWPFGDWSCKFLAGVQAVNTFVSSLTLAFIAMDRVLLTLCPVRWRLAATAPLLCYVFVWIISIMVALPYALAVSSKLAPFDPWSDRATPKMLTYCNREVPEICAEMQEAWDNAIVSKTTYTFVVLAIQYILPLVALAFAYFQIGSTIQKRSKVSRTVDTTRRMQMQNRNRRALLLLFLLVLTYAVCWAPMNIYHVLNGLEIINYSQNMYIFCHLVGISSTCVNPIVYALVNESFRNALQSMILQFRPCYVTTTGTAATNVYAYSATSKAENVTLMRDPFSTTTRPNERGDNV</sequence>
<keyword evidence="8" id="KW-0807">Transducer</keyword>
<dbReference type="Gene3D" id="1.20.1070.10">
    <property type="entry name" value="Rhodopsin 7-helix transmembrane proteins"/>
    <property type="match status" value="1"/>
</dbReference>
<name>A0AAE9ETZ6_CAEBR</name>
<evidence type="ECO:0000259" key="10">
    <source>
        <dbReference type="PROSITE" id="PS50262"/>
    </source>
</evidence>
<keyword evidence="5" id="KW-0297">G-protein coupled receptor</keyword>
<dbReference type="Proteomes" id="UP000827892">
    <property type="component" value="Chromosome IV"/>
</dbReference>
<dbReference type="GO" id="GO:0004983">
    <property type="term" value="F:neuropeptide Y receptor activity"/>
    <property type="evidence" value="ECO:0007669"/>
    <property type="project" value="InterPro"/>
</dbReference>
<dbReference type="PANTHER" id="PTHR24235">
    <property type="entry name" value="NEUROPEPTIDE Y RECEPTOR"/>
    <property type="match status" value="1"/>
</dbReference>
<keyword evidence="4 9" id="KW-1133">Transmembrane helix</keyword>
<comment type="subcellular location">
    <subcellularLocation>
        <location evidence="1">Membrane</location>
        <topology evidence="1">Multi-pass membrane protein</topology>
    </subcellularLocation>
</comment>
<evidence type="ECO:0000256" key="1">
    <source>
        <dbReference type="ARBA" id="ARBA00004141"/>
    </source>
</evidence>
<evidence type="ECO:0000256" key="2">
    <source>
        <dbReference type="ARBA" id="ARBA00010663"/>
    </source>
</evidence>
<feature type="transmembrane region" description="Helical" evidence="9">
    <location>
        <begin position="277"/>
        <end position="301"/>
    </location>
</feature>
<dbReference type="InterPro" id="IPR017452">
    <property type="entry name" value="GPCR_Rhodpsn_7TM"/>
</dbReference>
<reference evidence="12 14" key="1">
    <citation type="submission" date="2022-04" db="EMBL/GenBank/DDBJ databases">
        <title>Chromosome-level reference genomes for two strains of Caenorhabditis briggsae: an improved platform for comparative genomics.</title>
        <authorList>
            <person name="Stevens L."/>
            <person name="Andersen E."/>
        </authorList>
    </citation>
    <scope>NUCLEOTIDE SEQUENCE [LARGE SCALE GENOMIC DNA]</scope>
    <source>
        <strain evidence="12">VX34</strain>
        <tissue evidence="12">Whole-organism</tissue>
    </source>
</reference>
<evidence type="ECO:0000313" key="14">
    <source>
        <dbReference type="Proteomes" id="UP000829354"/>
    </source>
</evidence>
<dbReference type="AlphaFoldDB" id="A0AAE9ETZ6"/>
<evidence type="ECO:0000256" key="9">
    <source>
        <dbReference type="SAM" id="Phobius"/>
    </source>
</evidence>
<evidence type="ECO:0000256" key="7">
    <source>
        <dbReference type="ARBA" id="ARBA00023170"/>
    </source>
</evidence>
<feature type="transmembrane region" description="Helical" evidence="9">
    <location>
        <begin position="313"/>
        <end position="335"/>
    </location>
</feature>
<dbReference type="CDD" id="cd15203">
    <property type="entry name" value="7tmA_NPYR-like"/>
    <property type="match status" value="1"/>
</dbReference>
<dbReference type="PANTHER" id="PTHR24235:SF1">
    <property type="entry name" value="G-PROTEIN COUPLED RECEPTORS FAMILY 1 PROFILE DOMAIN-CONTAINING PROTEIN"/>
    <property type="match status" value="1"/>
</dbReference>
<keyword evidence="3 9" id="KW-0812">Transmembrane</keyword>
<dbReference type="PRINTS" id="PR00237">
    <property type="entry name" value="GPCRRHODOPSN"/>
</dbReference>
<feature type="transmembrane region" description="Helical" evidence="9">
    <location>
        <begin position="47"/>
        <end position="67"/>
    </location>
</feature>
<keyword evidence="7" id="KW-0675">Receptor</keyword>
<dbReference type="Proteomes" id="UP000829354">
    <property type="component" value="Chromosome IV"/>
</dbReference>
<evidence type="ECO:0000313" key="11">
    <source>
        <dbReference type="EMBL" id="ULT94906.1"/>
    </source>
</evidence>
<dbReference type="Pfam" id="PF00001">
    <property type="entry name" value="7tm_1"/>
    <property type="match status" value="1"/>
</dbReference>
<evidence type="ECO:0000256" key="3">
    <source>
        <dbReference type="ARBA" id="ARBA00022692"/>
    </source>
</evidence>
<keyword evidence="6 9" id="KW-0472">Membrane</keyword>
<comment type="similarity">
    <text evidence="2">Belongs to the G-protein coupled receptor 1 family.</text>
</comment>
<dbReference type="PROSITE" id="PS50262">
    <property type="entry name" value="G_PROTEIN_RECEP_F1_2"/>
    <property type="match status" value="1"/>
</dbReference>
<dbReference type="SMART" id="SM01381">
    <property type="entry name" value="7TM_GPCR_Srsx"/>
    <property type="match status" value="1"/>
</dbReference>
<feature type="transmembrane region" description="Helical" evidence="9">
    <location>
        <begin position="157"/>
        <end position="177"/>
    </location>
</feature>
<proteinExistence type="inferred from homology"/>
<organism evidence="12 14">
    <name type="scientific">Caenorhabditis briggsae</name>
    <dbReference type="NCBI Taxonomy" id="6238"/>
    <lineage>
        <taxon>Eukaryota</taxon>
        <taxon>Metazoa</taxon>
        <taxon>Ecdysozoa</taxon>
        <taxon>Nematoda</taxon>
        <taxon>Chromadorea</taxon>
        <taxon>Rhabditida</taxon>
        <taxon>Rhabditina</taxon>
        <taxon>Rhabditomorpha</taxon>
        <taxon>Rhabditoidea</taxon>
        <taxon>Rhabditidae</taxon>
        <taxon>Peloderinae</taxon>
        <taxon>Caenorhabditis</taxon>
    </lineage>
</organism>
<reference evidence="11 13" key="2">
    <citation type="submission" date="2022-05" db="EMBL/GenBank/DDBJ databases">
        <title>Chromosome-level reference genomes for two strains of Caenorhabditis briggsae: an improved platform for comparative genomics.</title>
        <authorList>
            <person name="Stevens L."/>
            <person name="Andersen E.C."/>
        </authorList>
    </citation>
    <scope>NUCLEOTIDE SEQUENCE [LARGE SCALE GENOMIC DNA]</scope>
    <source>
        <strain evidence="11">QX1410_ONT</strain>
        <tissue evidence="11">Whole-organism</tissue>
    </source>
</reference>
<dbReference type="SUPFAM" id="SSF81321">
    <property type="entry name" value="Family A G protein-coupled receptor-like"/>
    <property type="match status" value="1"/>
</dbReference>
<dbReference type="EMBL" id="CP092623">
    <property type="protein sequence ID" value="UMM28114.1"/>
    <property type="molecule type" value="Genomic_DNA"/>
</dbReference>
<evidence type="ECO:0000256" key="8">
    <source>
        <dbReference type="ARBA" id="ARBA00023224"/>
    </source>
</evidence>